<dbReference type="AlphaFoldDB" id="A0A7G9YBU8"/>
<organism evidence="4">
    <name type="scientific">Candidatus Methanogaster sp. ANME-2c ERB4</name>
    <dbReference type="NCBI Taxonomy" id="2759911"/>
    <lineage>
        <taxon>Archaea</taxon>
        <taxon>Methanobacteriati</taxon>
        <taxon>Methanobacteriota</taxon>
        <taxon>Stenosarchaea group</taxon>
        <taxon>Methanomicrobia</taxon>
        <taxon>Methanosarcinales</taxon>
        <taxon>ANME-2 cluster</taxon>
        <taxon>Candidatus Methanogasteraceae</taxon>
        <taxon>Candidatus Methanogaster</taxon>
    </lineage>
</organism>
<proteinExistence type="predicted"/>
<dbReference type="EMBL" id="MT631136">
    <property type="protein sequence ID" value="QNO45655.1"/>
    <property type="molecule type" value="Genomic_DNA"/>
</dbReference>
<feature type="transmembrane region" description="Helical" evidence="1">
    <location>
        <begin position="56"/>
        <end position="76"/>
    </location>
</feature>
<sequence length="267" mass="29669">MMPTDTLKTIKKLILLTFVFLTVSFIVFGAIVLLVVLKLNQVSAHAFGEFLDEMGWGVIVLIWAMVVGYAVTYAVAPTVISRIFYTDVELREESLDRKTQMAQLEEHIGTLVTVMNQCSDAANLCNESSRECGVSANDSRTATGKLEDEIRGLRQASGKAYEVVGMLDEENKVLAAKVGELSAYTTSLDKALDNLETSREKVLEEALQPMKNSLLALRKENVQLHRTSAELIKSLEEGDEDLHEFLLEVVHGISTSYRSHADKKRIT</sequence>
<dbReference type="EMBL" id="MT630721">
    <property type="protein sequence ID" value="QNO42246.1"/>
    <property type="molecule type" value="Genomic_DNA"/>
</dbReference>
<evidence type="ECO:0000313" key="3">
    <source>
        <dbReference type="EMBL" id="QNO43289.1"/>
    </source>
</evidence>
<dbReference type="EMBL" id="MT630806">
    <property type="protein sequence ID" value="QNO43289.1"/>
    <property type="molecule type" value="Genomic_DNA"/>
</dbReference>
<evidence type="ECO:0000256" key="1">
    <source>
        <dbReference type="SAM" id="Phobius"/>
    </source>
</evidence>
<keyword evidence="1" id="KW-0812">Transmembrane</keyword>
<dbReference type="EMBL" id="MT631123">
    <property type="protein sequence ID" value="QNO45482.1"/>
    <property type="molecule type" value="Genomic_DNA"/>
</dbReference>
<reference evidence="4" key="1">
    <citation type="submission" date="2020-06" db="EMBL/GenBank/DDBJ databases">
        <title>Unique genomic features of the anaerobic methanotrophic archaea.</title>
        <authorList>
            <person name="Chadwick G.L."/>
            <person name="Skennerton C.T."/>
            <person name="Laso-Perez R."/>
            <person name="Leu A.O."/>
            <person name="Speth D.R."/>
            <person name="Yu H."/>
            <person name="Morgan-Lang C."/>
            <person name="Hatzenpichler R."/>
            <person name="Goudeau D."/>
            <person name="Malmstrom R."/>
            <person name="Brazelton W.J."/>
            <person name="Woyke T."/>
            <person name="Hallam S.J."/>
            <person name="Tyson G.W."/>
            <person name="Wegener G."/>
            <person name="Boetius A."/>
            <person name="Orphan V."/>
        </authorList>
    </citation>
    <scope>NUCLEOTIDE SEQUENCE</scope>
</reference>
<evidence type="ECO:0000313" key="5">
    <source>
        <dbReference type="EMBL" id="QNO45655.1"/>
    </source>
</evidence>
<gene>
    <name evidence="3" type="ORF">BKKEKDFB_00001</name>
    <name evidence="5" type="ORF">JMABOEBK_00052</name>
    <name evidence="4" type="ORF">MJLNBAKA_00001</name>
    <name evidence="2" type="ORF">MKPHGJHB_00024</name>
</gene>
<evidence type="ECO:0000313" key="2">
    <source>
        <dbReference type="EMBL" id="QNO42246.1"/>
    </source>
</evidence>
<evidence type="ECO:0000313" key="4">
    <source>
        <dbReference type="EMBL" id="QNO45482.1"/>
    </source>
</evidence>
<accession>A0A7G9YBU8</accession>
<protein>
    <submittedName>
        <fullName evidence="4">Uncharacterized protein</fullName>
    </submittedName>
</protein>
<name>A0A7G9YBU8_9EURY</name>
<keyword evidence="1" id="KW-0472">Membrane</keyword>
<feature type="transmembrane region" description="Helical" evidence="1">
    <location>
        <begin position="12"/>
        <end position="36"/>
    </location>
</feature>
<keyword evidence="1" id="KW-1133">Transmembrane helix</keyword>